<dbReference type="VEuPathDB" id="FungiDB:RhiirA1_448950"/>
<reference evidence="1 2" key="2">
    <citation type="submission" date="2017-09" db="EMBL/GenBank/DDBJ databases">
        <title>Extensive intraspecific genome diversity in a model arbuscular mycorrhizal fungus.</title>
        <authorList>
            <person name="Chen E.C."/>
            <person name="Morin E."/>
            <person name="Beaudet D."/>
            <person name="Noel J."/>
            <person name="Ndikumana S."/>
            <person name="Charron P."/>
            <person name="St-Onge C."/>
            <person name="Giorgi J."/>
            <person name="Grigoriev I.V."/>
            <person name="Roux C."/>
            <person name="Martin F.M."/>
            <person name="Corradi N."/>
        </authorList>
    </citation>
    <scope>NUCLEOTIDE SEQUENCE [LARGE SCALE GENOMIC DNA]</scope>
    <source>
        <strain evidence="1 2">A5</strain>
    </source>
</reference>
<proteinExistence type="predicted"/>
<sequence length="298" mass="34941">MDVIKYPQGLRGEFPINSFYITDSVIPSLCTTKFTYLVTAPKNDLWHEFAKHHVRKYYAPIWMDWEIWNVWEWDKRDYKHKIPKEQCDAYMYLRNDGGDLKDNSSGKAIHIYPSSDFKNKQYVIASKEILKALYNHYAKNTKDIIINVIKNFAKTGGGPLAGKLFELLAHDKGLMYKQFRKIDEISSECYNISDSPNFKSIDSIVPDCDGTHYLYQMTIADKHSIKIKSLSELESKINDYQPINLYFVVPNINDLFDDFCEQKYVTTADTEYVGWDYTTSWIKQNLTQYVLKINLLDF</sequence>
<organism evidence="1 2">
    <name type="scientific">Rhizophagus irregularis</name>
    <dbReference type="NCBI Taxonomy" id="588596"/>
    <lineage>
        <taxon>Eukaryota</taxon>
        <taxon>Fungi</taxon>
        <taxon>Fungi incertae sedis</taxon>
        <taxon>Mucoromycota</taxon>
        <taxon>Glomeromycotina</taxon>
        <taxon>Glomeromycetes</taxon>
        <taxon>Glomerales</taxon>
        <taxon>Glomeraceae</taxon>
        <taxon>Rhizophagus</taxon>
    </lineage>
</organism>
<evidence type="ECO:0000313" key="1">
    <source>
        <dbReference type="EMBL" id="PKB95385.1"/>
    </source>
</evidence>
<dbReference type="PANTHER" id="PTHR33129:SF1">
    <property type="entry name" value="ATP-BINDING PROTEIN"/>
    <property type="match status" value="1"/>
</dbReference>
<protein>
    <submittedName>
        <fullName evidence="1">Uncharacterized protein</fullName>
    </submittedName>
</protein>
<dbReference type="Proteomes" id="UP000232722">
    <property type="component" value="Unassembled WGS sequence"/>
</dbReference>
<name>A0A2N0NLF1_9GLOM</name>
<accession>A0A2N0NLF1</accession>
<dbReference type="PANTHER" id="PTHR33129">
    <property type="entry name" value="PROTEIN KINASE DOMAIN-CONTAINING PROTEIN-RELATED"/>
    <property type="match status" value="1"/>
</dbReference>
<dbReference type="VEuPathDB" id="FungiDB:RhiirFUN_014180"/>
<dbReference type="AlphaFoldDB" id="A0A2N0NLF1"/>
<dbReference type="InterPro" id="IPR052980">
    <property type="entry name" value="Crinkler_effector"/>
</dbReference>
<dbReference type="EMBL" id="LLXJ01004842">
    <property type="protein sequence ID" value="PKB95385.1"/>
    <property type="molecule type" value="Genomic_DNA"/>
</dbReference>
<dbReference type="VEuPathDB" id="FungiDB:FUN_016166"/>
<comment type="caution">
    <text evidence="1">The sequence shown here is derived from an EMBL/GenBank/DDBJ whole genome shotgun (WGS) entry which is preliminary data.</text>
</comment>
<reference evidence="1 2" key="1">
    <citation type="submission" date="2016-04" db="EMBL/GenBank/DDBJ databases">
        <title>Genome analyses suggest a sexual origin of heterokaryosis in a supposedly ancient asexual fungus.</title>
        <authorList>
            <person name="Ropars J."/>
            <person name="Sedzielewska K."/>
            <person name="Noel J."/>
            <person name="Charron P."/>
            <person name="Farinelli L."/>
            <person name="Marton T."/>
            <person name="Kruger M."/>
            <person name="Pelin A."/>
            <person name="Brachmann A."/>
            <person name="Corradi N."/>
        </authorList>
    </citation>
    <scope>NUCLEOTIDE SEQUENCE [LARGE SCALE GENOMIC DNA]</scope>
    <source>
        <strain evidence="1 2">A5</strain>
    </source>
</reference>
<gene>
    <name evidence="1" type="ORF">RhiirA5_436823</name>
</gene>
<evidence type="ECO:0000313" key="2">
    <source>
        <dbReference type="Proteomes" id="UP000232722"/>
    </source>
</evidence>